<organism evidence="1 2">
    <name type="scientific">Vigna unguiculata</name>
    <name type="common">Cowpea</name>
    <dbReference type="NCBI Taxonomy" id="3917"/>
    <lineage>
        <taxon>Eukaryota</taxon>
        <taxon>Viridiplantae</taxon>
        <taxon>Streptophyta</taxon>
        <taxon>Embryophyta</taxon>
        <taxon>Tracheophyta</taxon>
        <taxon>Spermatophyta</taxon>
        <taxon>Magnoliopsida</taxon>
        <taxon>eudicotyledons</taxon>
        <taxon>Gunneridae</taxon>
        <taxon>Pentapetalae</taxon>
        <taxon>rosids</taxon>
        <taxon>fabids</taxon>
        <taxon>Fabales</taxon>
        <taxon>Fabaceae</taxon>
        <taxon>Papilionoideae</taxon>
        <taxon>50 kb inversion clade</taxon>
        <taxon>NPAAA clade</taxon>
        <taxon>indigoferoid/millettioid clade</taxon>
        <taxon>Phaseoleae</taxon>
        <taxon>Vigna</taxon>
    </lineage>
</organism>
<evidence type="ECO:0000313" key="2">
    <source>
        <dbReference type="Proteomes" id="UP000501690"/>
    </source>
</evidence>
<dbReference type="EMBL" id="CP039355">
    <property type="protein sequence ID" value="QCE14560.1"/>
    <property type="molecule type" value="Genomic_DNA"/>
</dbReference>
<keyword evidence="2" id="KW-1185">Reference proteome</keyword>
<evidence type="ECO:0000313" key="1">
    <source>
        <dbReference type="EMBL" id="QCE14560.1"/>
    </source>
</evidence>
<dbReference type="Proteomes" id="UP000501690">
    <property type="component" value="Linkage Group LG11"/>
</dbReference>
<dbReference type="AlphaFoldDB" id="A0A4D6NL96"/>
<sequence length="91" mass="9048">MAGLTRGNLQHHCRCMVQVNVRGAAAGAWMNSGAEVVSMAVRTVAASTFAGTEDGSAVVAMIGSMNIVVDDAYLLSTFGAVAASGGPDGGC</sequence>
<gene>
    <name evidence="1" type="ORF">DEO72_LG11g1563</name>
</gene>
<proteinExistence type="predicted"/>
<accession>A0A4D6NL96</accession>
<reference evidence="1 2" key="1">
    <citation type="submission" date="2019-04" db="EMBL/GenBank/DDBJ databases">
        <title>An improved genome assembly and genetic linkage map for asparagus bean, Vigna unguiculata ssp. sesquipedialis.</title>
        <authorList>
            <person name="Xia Q."/>
            <person name="Zhang R."/>
            <person name="Dong Y."/>
        </authorList>
    </citation>
    <scope>NUCLEOTIDE SEQUENCE [LARGE SCALE GENOMIC DNA]</scope>
    <source>
        <tissue evidence="1">Leaf</tissue>
    </source>
</reference>
<name>A0A4D6NL96_VIGUN</name>
<protein>
    <submittedName>
        <fullName evidence="1">Uncharacterized protein</fullName>
    </submittedName>
</protein>